<protein>
    <submittedName>
        <fullName evidence="3">Ryanodine receptor 1</fullName>
    </submittedName>
</protein>
<dbReference type="Pfam" id="PF00622">
    <property type="entry name" value="SPRY"/>
    <property type="match status" value="1"/>
</dbReference>
<organism evidence="3 4">
    <name type="scientific">Saguinus oedipus</name>
    <name type="common">Cotton-top tamarin</name>
    <name type="synonym">Oedipomidas oedipus</name>
    <dbReference type="NCBI Taxonomy" id="9490"/>
    <lineage>
        <taxon>Eukaryota</taxon>
        <taxon>Metazoa</taxon>
        <taxon>Chordata</taxon>
        <taxon>Craniata</taxon>
        <taxon>Vertebrata</taxon>
        <taxon>Euteleostomi</taxon>
        <taxon>Mammalia</taxon>
        <taxon>Eutheria</taxon>
        <taxon>Euarchontoglires</taxon>
        <taxon>Primates</taxon>
        <taxon>Haplorrhini</taxon>
        <taxon>Platyrrhini</taxon>
        <taxon>Cebidae</taxon>
        <taxon>Callitrichinae</taxon>
        <taxon>Saguinus</taxon>
    </lineage>
</organism>
<sequence length="201" mass="22120">MTSAVTASVSCSLKCSNCYMVWGGDFVSPGQQGRISHTDLVIGCLVDLATGLMTFTANGKESNTFFQRLAGQASLGKTGGEQDKCGDTSWNVEPNTKLFPAVFVLPTHQNVIQFELGKQKNIMPLSAAMFQSERKNPAPQCPPRLEMQMLMPVSWSRMPNHFLQVETRRAGERLGWAVQCQEPLTMMALHIPEENRSGPAQ</sequence>
<dbReference type="Gene3D" id="2.60.120.920">
    <property type="match status" value="1"/>
</dbReference>
<accession>A0ABQ9TVC3</accession>
<feature type="domain" description="B30.2/SPRY" evidence="2">
    <location>
        <begin position="1"/>
        <end position="121"/>
    </location>
</feature>
<keyword evidence="3" id="KW-0675">Receptor</keyword>
<dbReference type="EMBL" id="JASSZA010000019">
    <property type="protein sequence ID" value="KAK2088358.1"/>
    <property type="molecule type" value="Genomic_DNA"/>
</dbReference>
<dbReference type="InterPro" id="IPR003877">
    <property type="entry name" value="SPRY_dom"/>
</dbReference>
<gene>
    <name evidence="3" type="primary">RYR1_4</name>
    <name evidence="3" type="ORF">P7K49_034265</name>
</gene>
<evidence type="ECO:0000313" key="3">
    <source>
        <dbReference type="EMBL" id="KAK2088358.1"/>
    </source>
</evidence>
<dbReference type="Proteomes" id="UP001266305">
    <property type="component" value="Unassembled WGS sequence"/>
</dbReference>
<dbReference type="PANTHER" id="PTHR46399:SF10">
    <property type="entry name" value="RYANODINE RECEPTOR 1"/>
    <property type="match status" value="1"/>
</dbReference>
<evidence type="ECO:0000259" key="2">
    <source>
        <dbReference type="PROSITE" id="PS50188"/>
    </source>
</evidence>
<keyword evidence="4" id="KW-1185">Reference proteome</keyword>
<proteinExistence type="predicted"/>
<keyword evidence="1" id="KW-0832">Ubl conjugation</keyword>
<dbReference type="PROSITE" id="PS50188">
    <property type="entry name" value="B302_SPRY"/>
    <property type="match status" value="1"/>
</dbReference>
<evidence type="ECO:0000256" key="1">
    <source>
        <dbReference type="ARBA" id="ARBA00022843"/>
    </source>
</evidence>
<dbReference type="InterPro" id="IPR001870">
    <property type="entry name" value="B30.2/SPRY"/>
</dbReference>
<dbReference type="InterPro" id="IPR015925">
    <property type="entry name" value="Ryanodine_IP3_receptor"/>
</dbReference>
<name>A0ABQ9TVC3_SAGOE</name>
<comment type="caution">
    <text evidence="3">The sequence shown here is derived from an EMBL/GenBank/DDBJ whole genome shotgun (WGS) entry which is preliminary data.</text>
</comment>
<reference evidence="3 4" key="1">
    <citation type="submission" date="2023-05" db="EMBL/GenBank/DDBJ databases">
        <title>B98-5 Cell Line De Novo Hybrid Assembly: An Optical Mapping Approach.</title>
        <authorList>
            <person name="Kananen K."/>
            <person name="Auerbach J.A."/>
            <person name="Kautto E."/>
            <person name="Blachly J.S."/>
        </authorList>
    </citation>
    <scope>NUCLEOTIDE SEQUENCE [LARGE SCALE GENOMIC DNA]</scope>
    <source>
        <strain evidence="3">B95-8</strain>
        <tissue evidence="3">Cell line</tissue>
    </source>
</reference>
<dbReference type="InterPro" id="IPR043136">
    <property type="entry name" value="B30.2/SPRY_sf"/>
</dbReference>
<dbReference type="PANTHER" id="PTHR46399">
    <property type="entry name" value="B30.2/SPRY DOMAIN-CONTAINING PROTEIN"/>
    <property type="match status" value="1"/>
</dbReference>
<evidence type="ECO:0000313" key="4">
    <source>
        <dbReference type="Proteomes" id="UP001266305"/>
    </source>
</evidence>